<reference evidence="3" key="1">
    <citation type="submission" date="2016-03" db="EMBL/GenBank/DDBJ databases">
        <authorList>
            <person name="Guldener U."/>
        </authorList>
    </citation>
    <scope>NUCLEOTIDE SEQUENCE [LARGE SCALE GENOMIC DNA]</scope>
    <source>
        <strain evidence="3">04CH-RAC-A.6.1</strain>
    </source>
</reference>
<protein>
    <submittedName>
        <fullName evidence="2">Uncharacterized protein</fullName>
    </submittedName>
</protein>
<dbReference type="EMBL" id="FJUX01000005">
    <property type="protein sequence ID" value="CZS90216.1"/>
    <property type="molecule type" value="Genomic_DNA"/>
</dbReference>
<accession>A0A1E1JWE4</accession>
<proteinExistence type="predicted"/>
<sequence>MADFNDSNMFDDLLGNSMDFNMYDYNDDVEMSAFFMETPINNDQAWGDQTWDPIKDMSTVAMDAPVIINQAWTPITDTTKPMPDQQPGEQSHSNEVMAQSTSLMDASADENQALVDQTRAPTTDTTNPMPEQESIIEQGHSDESIVSLLKQSIFSMDASINDNQSCVDQALAPANSDDSQGWFDQTGAAANSNDDQGWIGQPWAQITETAEPNPEQEFVEQGQSEEFMTSYLKQIQDDHEEALRVKQAEVDAANTRAGILAAQTKQSILKMQKMQAETKRMESNMKIMQTKIRQMTSQMSGLQTQLNDSNKLCQAAHEMNIEFIDKANPDQLVEALKACTPQSPSSQNSQASYQTPSQSFTSTLPQQVYQPQIYRPSAPITPPPSKKRKTSTASTASSSNSPAPAGHNFYQCLKIVKKVNTICGHINNHIMATSGGVRERCMNNSCRQYTDVKTRAWVSDETASSWGVGCQAPLNITIEGANLLSACARMNITPAMTPASAPVTPVATPTPGPVVSYNSPYGYQQPAQPVSTPVQAPARAPAAVARPAPAYQARGGYGLTLPTPPTH</sequence>
<feature type="compositionally biased region" description="Low complexity" evidence="1">
    <location>
        <begin position="391"/>
        <end position="403"/>
    </location>
</feature>
<feature type="compositionally biased region" description="Low complexity" evidence="1">
    <location>
        <begin position="342"/>
        <end position="354"/>
    </location>
</feature>
<keyword evidence="3" id="KW-1185">Reference proteome</keyword>
<gene>
    <name evidence="2" type="ORF">RAG0_01358</name>
</gene>
<dbReference type="Proteomes" id="UP000178912">
    <property type="component" value="Unassembled WGS sequence"/>
</dbReference>
<feature type="region of interest" description="Disordered" evidence="1">
    <location>
        <begin position="77"/>
        <end position="99"/>
    </location>
</feature>
<organism evidence="2 3">
    <name type="scientific">Rhynchosporium agropyri</name>
    <dbReference type="NCBI Taxonomy" id="914238"/>
    <lineage>
        <taxon>Eukaryota</taxon>
        <taxon>Fungi</taxon>
        <taxon>Dikarya</taxon>
        <taxon>Ascomycota</taxon>
        <taxon>Pezizomycotina</taxon>
        <taxon>Leotiomycetes</taxon>
        <taxon>Helotiales</taxon>
        <taxon>Ploettnerulaceae</taxon>
        <taxon>Rhynchosporium</taxon>
    </lineage>
</organism>
<evidence type="ECO:0000313" key="2">
    <source>
        <dbReference type="EMBL" id="CZS90216.1"/>
    </source>
</evidence>
<evidence type="ECO:0000313" key="3">
    <source>
        <dbReference type="Proteomes" id="UP000178912"/>
    </source>
</evidence>
<feature type="compositionally biased region" description="Polar residues" evidence="1">
    <location>
        <begin position="87"/>
        <end position="99"/>
    </location>
</feature>
<dbReference type="OrthoDB" id="3599505at2759"/>
<name>A0A1E1JWE4_9HELO</name>
<dbReference type="AlphaFoldDB" id="A0A1E1JWE4"/>
<feature type="region of interest" description="Disordered" evidence="1">
    <location>
        <begin position="339"/>
        <end position="362"/>
    </location>
</feature>
<feature type="region of interest" description="Disordered" evidence="1">
    <location>
        <begin position="374"/>
        <end position="403"/>
    </location>
</feature>
<evidence type="ECO:0000256" key="1">
    <source>
        <dbReference type="SAM" id="MobiDB-lite"/>
    </source>
</evidence>